<dbReference type="OrthoDB" id="57062at2157"/>
<reference evidence="3" key="3">
    <citation type="submission" date="2018-10" db="EMBL/GenBank/DDBJ databases">
        <authorList>
            <person name="Whitman W."/>
            <person name="Huntemann M."/>
            <person name="Clum A."/>
            <person name="Pillay M."/>
            <person name="Palaniappan K."/>
            <person name="Varghese N."/>
            <person name="Mikhailova N."/>
            <person name="Stamatis D."/>
            <person name="Reddy T."/>
            <person name="Daum C."/>
            <person name="Shapiro N."/>
            <person name="Ivanova N."/>
            <person name="Kyrpides N."/>
            <person name="Woyke T."/>
        </authorList>
    </citation>
    <scope>NUCLEOTIDE SEQUENCE</scope>
    <source>
        <strain evidence="3">CGMCC 1.10124</strain>
    </source>
</reference>
<dbReference type="PROSITE" id="PS51318">
    <property type="entry name" value="TAT"/>
    <property type="match status" value="1"/>
</dbReference>
<dbReference type="SUPFAM" id="SSF75169">
    <property type="entry name" value="DsrEFH-like"/>
    <property type="match status" value="1"/>
</dbReference>
<dbReference type="Pfam" id="PF02635">
    <property type="entry name" value="DsrE"/>
    <property type="match status" value="1"/>
</dbReference>
<feature type="compositionally biased region" description="Low complexity" evidence="1">
    <location>
        <begin position="22"/>
        <end position="39"/>
    </location>
</feature>
<evidence type="ECO:0000313" key="4">
    <source>
        <dbReference type="Proteomes" id="UP000277326"/>
    </source>
</evidence>
<dbReference type="Gene3D" id="3.40.1260.10">
    <property type="entry name" value="DsrEFH-like"/>
    <property type="match status" value="1"/>
</dbReference>
<feature type="region of interest" description="Disordered" evidence="1">
    <location>
        <begin position="22"/>
        <end position="53"/>
    </location>
</feature>
<dbReference type="InterPro" id="IPR027396">
    <property type="entry name" value="DsrEFH-like"/>
</dbReference>
<dbReference type="EMBL" id="CP034145">
    <property type="protein sequence ID" value="AZH26182.1"/>
    <property type="molecule type" value="Genomic_DNA"/>
</dbReference>
<dbReference type="RefSeq" id="WP_121920453.1">
    <property type="nucleotide sequence ID" value="NZ_CP034145.1"/>
</dbReference>
<accession>A0A3M0DAT2</accession>
<evidence type="ECO:0000313" key="5">
    <source>
        <dbReference type="Proteomes" id="UP000282007"/>
    </source>
</evidence>
<dbReference type="PROSITE" id="PS51257">
    <property type="entry name" value="PROKAR_LIPOPROTEIN"/>
    <property type="match status" value="1"/>
</dbReference>
<organism evidence="3 4">
    <name type="scientific">Haloplanus aerogenes</name>
    <dbReference type="NCBI Taxonomy" id="660522"/>
    <lineage>
        <taxon>Archaea</taxon>
        <taxon>Methanobacteriati</taxon>
        <taxon>Methanobacteriota</taxon>
        <taxon>Stenosarchaea group</taxon>
        <taxon>Halobacteria</taxon>
        <taxon>Halobacteriales</taxon>
        <taxon>Haloferacaceae</taxon>
        <taxon>Haloplanus</taxon>
    </lineage>
</organism>
<dbReference type="PANTHER" id="PTHR37691:SF1">
    <property type="entry name" value="BLR3518 PROTEIN"/>
    <property type="match status" value="1"/>
</dbReference>
<dbReference type="KEGG" id="haer:DU502_12785"/>
<gene>
    <name evidence="3" type="ORF">ATH50_1819</name>
    <name evidence="2" type="ORF">DU502_12785</name>
</gene>
<evidence type="ECO:0000313" key="2">
    <source>
        <dbReference type="EMBL" id="AZH26182.1"/>
    </source>
</evidence>
<name>A0A3M0DAT2_9EURY</name>
<dbReference type="Proteomes" id="UP000277326">
    <property type="component" value="Unassembled WGS sequence"/>
</dbReference>
<reference evidence="2 5" key="2">
    <citation type="submission" date="2018-07" db="EMBL/GenBank/DDBJ databases">
        <title>Genome sequences of Haloplanus aerogenes JCM 16430T.</title>
        <authorList>
            <person name="Kim Y.B."/>
            <person name="Roh S.W."/>
        </authorList>
    </citation>
    <scope>NUCLEOTIDE SEQUENCE [LARGE SCALE GENOMIC DNA]</scope>
    <source>
        <strain evidence="2 5">JCM 16430</strain>
    </source>
</reference>
<dbReference type="EMBL" id="REFS01000003">
    <property type="protein sequence ID" value="RMB18365.1"/>
    <property type="molecule type" value="Genomic_DNA"/>
</dbReference>
<evidence type="ECO:0000256" key="1">
    <source>
        <dbReference type="SAM" id="MobiDB-lite"/>
    </source>
</evidence>
<evidence type="ECO:0000313" key="3">
    <source>
        <dbReference type="EMBL" id="RMB18365.1"/>
    </source>
</evidence>
<dbReference type="AlphaFoldDB" id="A0A3M0DAT2"/>
<dbReference type="Proteomes" id="UP000282007">
    <property type="component" value="Chromosome"/>
</dbReference>
<dbReference type="PANTHER" id="PTHR37691">
    <property type="entry name" value="BLR3518 PROTEIN"/>
    <property type="match status" value="1"/>
</dbReference>
<protein>
    <submittedName>
        <fullName evidence="3">Uncharacterized protein</fullName>
    </submittedName>
</protein>
<sequence length="168" mass="17637">MGTEHDRRRFLGLAAGASTLTLAGCSTAPGDSGTSSSPTEPDESTDTDTPTSQSMSTVFHFARGPDYQQHALANVANLLDDSSTAVENVVVVANGQGVELLVASESNHPDRVTELLNRGVSFRACENSLAARDIEESALIDGVETVPAGVGELTKLQARDDFAYIETP</sequence>
<dbReference type="GeneID" id="38472177"/>
<reference evidence="3 4" key="1">
    <citation type="journal article" date="2015" name="Stand. Genomic Sci.">
        <title>Genomic Encyclopedia of Bacterial and Archaeal Type Strains, Phase III: the genomes of soil and plant-associated and newly described type strains.</title>
        <authorList>
            <person name="Whitman W.B."/>
            <person name="Woyke T."/>
            <person name="Klenk H.P."/>
            <person name="Zhou Y."/>
            <person name="Lilburn T.G."/>
            <person name="Beck B.J."/>
            <person name="De Vos P."/>
            <person name="Vandamme P."/>
            <person name="Eisen J.A."/>
            <person name="Garrity G."/>
            <person name="Hugenholtz P."/>
            <person name="Kyrpides N.C."/>
        </authorList>
    </citation>
    <scope>NUCLEOTIDE SEQUENCE [LARGE SCALE GENOMIC DNA]</scope>
    <source>
        <strain evidence="3 4">CGMCC 1.10124</strain>
    </source>
</reference>
<proteinExistence type="predicted"/>
<keyword evidence="5" id="KW-1185">Reference proteome</keyword>
<dbReference type="InterPro" id="IPR003787">
    <property type="entry name" value="Sulphur_relay_DsrE/F-like"/>
</dbReference>
<dbReference type="InterPro" id="IPR006311">
    <property type="entry name" value="TAT_signal"/>
</dbReference>